<dbReference type="InterPro" id="IPR028260">
    <property type="entry name" value="FAM177"/>
</dbReference>
<dbReference type="PANTHER" id="PTHR31206">
    <property type="entry name" value="LP10445P"/>
    <property type="match status" value="1"/>
</dbReference>
<dbReference type="Pfam" id="PF14774">
    <property type="entry name" value="FAM177"/>
    <property type="match status" value="1"/>
</dbReference>
<feature type="compositionally biased region" description="Acidic residues" evidence="1">
    <location>
        <begin position="48"/>
        <end position="59"/>
    </location>
</feature>
<accession>A0AAQ4R0A2</accession>
<dbReference type="Ensembl" id="ENSGACT00000069014.1">
    <property type="protein sequence ID" value="ENSGACP00000055681.1"/>
    <property type="gene ID" value="ENSGACG00000023092.1"/>
</dbReference>
<organism evidence="2 3">
    <name type="scientific">Gasterosteus aculeatus aculeatus</name>
    <name type="common">three-spined stickleback</name>
    <dbReference type="NCBI Taxonomy" id="481459"/>
    <lineage>
        <taxon>Eukaryota</taxon>
        <taxon>Metazoa</taxon>
        <taxon>Chordata</taxon>
        <taxon>Craniata</taxon>
        <taxon>Vertebrata</taxon>
        <taxon>Euteleostomi</taxon>
        <taxon>Actinopterygii</taxon>
        <taxon>Neopterygii</taxon>
        <taxon>Teleostei</taxon>
        <taxon>Neoteleostei</taxon>
        <taxon>Acanthomorphata</taxon>
        <taxon>Eupercaria</taxon>
        <taxon>Perciformes</taxon>
        <taxon>Cottioidei</taxon>
        <taxon>Gasterosteales</taxon>
        <taxon>Gasterosteidae</taxon>
        <taxon>Gasterosteus</taxon>
    </lineage>
</organism>
<reference evidence="2" key="3">
    <citation type="submission" date="2025-09" db="UniProtKB">
        <authorList>
            <consortium name="Ensembl"/>
        </authorList>
    </citation>
    <scope>IDENTIFICATION</scope>
</reference>
<reference evidence="2 3" key="1">
    <citation type="journal article" date="2021" name="G3 (Bethesda)">
        <title>Improved contiguity of the threespine stickleback genome using long-read sequencing.</title>
        <authorList>
            <person name="Nath S."/>
            <person name="Shaw D.E."/>
            <person name="White M.A."/>
        </authorList>
    </citation>
    <scope>NUCLEOTIDE SEQUENCE [LARGE SCALE GENOMIC DNA]</scope>
    <source>
        <strain evidence="2 3">Lake Benthic</strain>
    </source>
</reference>
<sequence length="212" mass="23157">VSCRRGNKKSITCDAETCPICQPSPDEFGSPALSKQTRIIHFSSGETLEQEDSEEEEEEQSNRPPFREPADRVGSERNVTSQPICSCVIGLYSLLLSQTRLSFKSVPLLVGRISMLTCDFVGERLAGALGLNAAKYQYAIDRHQRDQQTASSRAKDDPVGGRAKDDPAPHLYPGAEGRGHYGAAGGPGGDDRHVETSEGRHNRAYEADDCYK</sequence>
<dbReference type="AlphaFoldDB" id="A0AAQ4R0A2"/>
<feature type="compositionally biased region" description="Basic and acidic residues" evidence="1">
    <location>
        <begin position="65"/>
        <end position="75"/>
    </location>
</feature>
<dbReference type="GeneTree" id="ENSGT00940000170226"/>
<protein>
    <submittedName>
        <fullName evidence="2">Uncharacterized protein</fullName>
    </submittedName>
</protein>
<feature type="compositionally biased region" description="Basic and acidic residues" evidence="1">
    <location>
        <begin position="153"/>
        <end position="168"/>
    </location>
</feature>
<dbReference type="Proteomes" id="UP000007635">
    <property type="component" value="Chromosome XVIII"/>
</dbReference>
<keyword evidence="3" id="KW-1185">Reference proteome</keyword>
<reference evidence="2" key="2">
    <citation type="submission" date="2025-08" db="UniProtKB">
        <authorList>
            <consortium name="Ensembl"/>
        </authorList>
    </citation>
    <scope>IDENTIFICATION</scope>
</reference>
<feature type="region of interest" description="Disordered" evidence="1">
    <location>
        <begin position="44"/>
        <end position="75"/>
    </location>
</feature>
<evidence type="ECO:0000313" key="2">
    <source>
        <dbReference type="Ensembl" id="ENSGACP00000055681.1"/>
    </source>
</evidence>
<dbReference type="PANTHER" id="PTHR31206:SF5">
    <property type="entry name" value="PROTEIN FAM177A1"/>
    <property type="match status" value="1"/>
</dbReference>
<feature type="compositionally biased region" description="Basic and acidic residues" evidence="1">
    <location>
        <begin position="189"/>
        <end position="212"/>
    </location>
</feature>
<name>A0AAQ4R0A2_GASAC</name>
<evidence type="ECO:0000313" key="3">
    <source>
        <dbReference type="Proteomes" id="UP000007635"/>
    </source>
</evidence>
<proteinExistence type="predicted"/>
<evidence type="ECO:0000256" key="1">
    <source>
        <dbReference type="SAM" id="MobiDB-lite"/>
    </source>
</evidence>
<feature type="region of interest" description="Disordered" evidence="1">
    <location>
        <begin position="144"/>
        <end position="212"/>
    </location>
</feature>